<sequence length="111" mass="12315">MKNSKKALLVGLGATAAIVAIAAAMAFEEDAVDKIGSYLNRQRMKGFVRDHLKGSQKILKAIEDLTDDEVDAFLRVVDKTGDWKDSTLDLLSDLKDKASGYKESVEDRFHR</sequence>
<dbReference type="EMBL" id="FJNE01000004">
    <property type="protein sequence ID" value="CZQ94061.1"/>
    <property type="molecule type" value="Genomic_DNA"/>
</dbReference>
<accession>A0A143YNL6</accession>
<dbReference type="AlphaFoldDB" id="A0A143YNL6"/>
<evidence type="ECO:0000313" key="3">
    <source>
        <dbReference type="Proteomes" id="UP000242754"/>
    </source>
</evidence>
<keyword evidence="3" id="KW-1185">Reference proteome</keyword>
<dbReference type="Proteomes" id="UP000242754">
    <property type="component" value="Unassembled WGS sequence"/>
</dbReference>
<reference evidence="2 3" key="1">
    <citation type="submission" date="2016-02" db="EMBL/GenBank/DDBJ databases">
        <authorList>
            <person name="Wen L."/>
            <person name="He K."/>
            <person name="Yang H."/>
        </authorList>
    </citation>
    <scope>NUCLEOTIDE SEQUENCE [LARGE SCALE GENOMIC DNA]</scope>
    <source>
        <strain evidence="2">Trichococcus palustris</strain>
    </source>
</reference>
<proteinExistence type="predicted"/>
<gene>
    <name evidence="2" type="ORF">Tpal_1739</name>
</gene>
<dbReference type="STRING" id="140314.SAMN04488076_1447"/>
<keyword evidence="1" id="KW-0732">Signal</keyword>
<organism evidence="2 3">
    <name type="scientific">Trichococcus palustris</name>
    <dbReference type="NCBI Taxonomy" id="140314"/>
    <lineage>
        <taxon>Bacteria</taxon>
        <taxon>Bacillati</taxon>
        <taxon>Bacillota</taxon>
        <taxon>Bacilli</taxon>
        <taxon>Lactobacillales</taxon>
        <taxon>Carnobacteriaceae</taxon>
        <taxon>Trichococcus</taxon>
    </lineage>
</organism>
<protein>
    <submittedName>
        <fullName evidence="2">Uncharacterized protein</fullName>
    </submittedName>
</protein>
<feature type="chain" id="PRO_5038878952" evidence="1">
    <location>
        <begin position="23"/>
        <end position="111"/>
    </location>
</feature>
<dbReference type="RefSeq" id="WP_087033298.1">
    <property type="nucleotide sequence ID" value="NZ_FJNE01000004.1"/>
</dbReference>
<name>A0A143YNL6_9LACT</name>
<dbReference type="OrthoDB" id="2168359at2"/>
<evidence type="ECO:0000313" key="2">
    <source>
        <dbReference type="EMBL" id="CZQ94061.1"/>
    </source>
</evidence>
<evidence type="ECO:0000256" key="1">
    <source>
        <dbReference type="SAM" id="SignalP"/>
    </source>
</evidence>
<feature type="signal peptide" evidence="1">
    <location>
        <begin position="1"/>
        <end position="22"/>
    </location>
</feature>